<organism evidence="1 2">
    <name type="scientific">Dreissena polymorpha</name>
    <name type="common">Zebra mussel</name>
    <name type="synonym">Mytilus polymorpha</name>
    <dbReference type="NCBI Taxonomy" id="45954"/>
    <lineage>
        <taxon>Eukaryota</taxon>
        <taxon>Metazoa</taxon>
        <taxon>Spiralia</taxon>
        <taxon>Lophotrochozoa</taxon>
        <taxon>Mollusca</taxon>
        <taxon>Bivalvia</taxon>
        <taxon>Autobranchia</taxon>
        <taxon>Heteroconchia</taxon>
        <taxon>Euheterodonta</taxon>
        <taxon>Imparidentia</taxon>
        <taxon>Neoheterodontei</taxon>
        <taxon>Myida</taxon>
        <taxon>Dreissenoidea</taxon>
        <taxon>Dreissenidae</taxon>
        <taxon>Dreissena</taxon>
    </lineage>
</organism>
<name>A0A9D4M9Q8_DREPO</name>
<accession>A0A9D4M9Q8</accession>
<evidence type="ECO:0000313" key="1">
    <source>
        <dbReference type="EMBL" id="KAH3872305.1"/>
    </source>
</evidence>
<dbReference type="AlphaFoldDB" id="A0A9D4M9Q8"/>
<reference evidence="1" key="2">
    <citation type="submission" date="2020-11" db="EMBL/GenBank/DDBJ databases">
        <authorList>
            <person name="McCartney M.A."/>
            <person name="Auch B."/>
            <person name="Kono T."/>
            <person name="Mallez S."/>
            <person name="Becker A."/>
            <person name="Gohl D.M."/>
            <person name="Silverstein K.A.T."/>
            <person name="Koren S."/>
            <person name="Bechman K.B."/>
            <person name="Herman A."/>
            <person name="Abrahante J.E."/>
            <person name="Garbe J."/>
        </authorList>
    </citation>
    <scope>NUCLEOTIDE SEQUENCE</scope>
    <source>
        <strain evidence="1">Duluth1</strain>
        <tissue evidence="1">Whole animal</tissue>
    </source>
</reference>
<keyword evidence="2" id="KW-1185">Reference proteome</keyword>
<reference evidence="1" key="1">
    <citation type="journal article" date="2019" name="bioRxiv">
        <title>The Genome of the Zebra Mussel, Dreissena polymorpha: A Resource for Invasive Species Research.</title>
        <authorList>
            <person name="McCartney M.A."/>
            <person name="Auch B."/>
            <person name="Kono T."/>
            <person name="Mallez S."/>
            <person name="Zhang Y."/>
            <person name="Obille A."/>
            <person name="Becker A."/>
            <person name="Abrahante J.E."/>
            <person name="Garbe J."/>
            <person name="Badalamenti J.P."/>
            <person name="Herman A."/>
            <person name="Mangelson H."/>
            <person name="Liachko I."/>
            <person name="Sullivan S."/>
            <person name="Sone E.D."/>
            <person name="Koren S."/>
            <person name="Silverstein K.A.T."/>
            <person name="Beckman K.B."/>
            <person name="Gohl D.M."/>
        </authorList>
    </citation>
    <scope>NUCLEOTIDE SEQUENCE</scope>
    <source>
        <strain evidence="1">Duluth1</strain>
        <tissue evidence="1">Whole animal</tissue>
    </source>
</reference>
<dbReference type="Proteomes" id="UP000828390">
    <property type="component" value="Unassembled WGS sequence"/>
</dbReference>
<comment type="caution">
    <text evidence="1">The sequence shown here is derived from an EMBL/GenBank/DDBJ whole genome shotgun (WGS) entry which is preliminary data.</text>
</comment>
<gene>
    <name evidence="1" type="ORF">DPMN_035520</name>
</gene>
<protein>
    <submittedName>
        <fullName evidence="1">Uncharacterized protein</fullName>
    </submittedName>
</protein>
<evidence type="ECO:0000313" key="2">
    <source>
        <dbReference type="Proteomes" id="UP000828390"/>
    </source>
</evidence>
<proteinExistence type="predicted"/>
<sequence length="119" mass="13596">MGVMPYAPNIINSRPAFNIQQTDQELPCETRIRGLISRQIRRYPVRQGFLVSLAVISRATLSDKDSWSHKQSYQELPCQTRIHGLISSHIKSYPVRQGFMVSLAVISRATLSDKDLWSH</sequence>
<dbReference type="EMBL" id="JAIWYP010000002">
    <property type="protein sequence ID" value="KAH3872305.1"/>
    <property type="molecule type" value="Genomic_DNA"/>
</dbReference>